<dbReference type="PANTHER" id="PTHR43818">
    <property type="entry name" value="BCDNA.GH03377"/>
    <property type="match status" value="1"/>
</dbReference>
<dbReference type="SUPFAM" id="SSF55347">
    <property type="entry name" value="Glyceraldehyde-3-phosphate dehydrogenase-like, C-terminal domain"/>
    <property type="match status" value="1"/>
</dbReference>
<sequence>MRRIRAAVVGTGFMGSVHARSITAAGGELVAAVGSTPEKAQRAADLLGAARGVGTVSQALAEGVDVLHVCTPNVTHSEISRPALEAGVAVVCEKPLATDVATAEALSVLAQRSGVVATVPFVYRYYASVREARNRLRGPGHPSPWLLHGSYLQDWMADAATTNWRVDPTAGGASRAFGDIGVHWCDLAEFVTGQRLTRVCARFGRSAATRPGPYGKSVPVTTEDGAVVSFETDTGAIGSVVVSQATAGRKNALSFSFDGPDASYGFCQETPESLWVGGRDFNQIVLRDPARAKAPAGRSAVLPSGHPQGYYECFADFVADTYAAIRGEHVEGLPTFADGLRAARITEAVVTSAASGSWVDIATVSVPNETRSAL</sequence>
<dbReference type="EMBL" id="BOPG01000075">
    <property type="protein sequence ID" value="GIJ62163.1"/>
    <property type="molecule type" value="Genomic_DNA"/>
</dbReference>
<dbReference type="GO" id="GO:0000166">
    <property type="term" value="F:nucleotide binding"/>
    <property type="evidence" value="ECO:0007669"/>
    <property type="project" value="InterPro"/>
</dbReference>
<dbReference type="GO" id="GO:0016491">
    <property type="term" value="F:oxidoreductase activity"/>
    <property type="evidence" value="ECO:0007669"/>
    <property type="project" value="UniProtKB-KW"/>
</dbReference>
<feature type="domain" description="Gfo/Idh/MocA-like oxidoreductase N-terminal" evidence="2">
    <location>
        <begin position="4"/>
        <end position="119"/>
    </location>
</feature>
<dbReference type="RefSeq" id="WP_204007623.1">
    <property type="nucleotide sequence ID" value="NZ_BOPG01000075.1"/>
</dbReference>
<dbReference type="InterPro" id="IPR050463">
    <property type="entry name" value="Gfo/Idh/MocA_oxidrdct_glycsds"/>
</dbReference>
<protein>
    <submittedName>
        <fullName evidence="4">Dehydrogenase</fullName>
    </submittedName>
</protein>
<evidence type="ECO:0000259" key="2">
    <source>
        <dbReference type="Pfam" id="PF01408"/>
    </source>
</evidence>
<evidence type="ECO:0000313" key="5">
    <source>
        <dbReference type="Proteomes" id="UP000612585"/>
    </source>
</evidence>
<evidence type="ECO:0000256" key="1">
    <source>
        <dbReference type="ARBA" id="ARBA00023002"/>
    </source>
</evidence>
<dbReference type="Pfam" id="PF22725">
    <property type="entry name" value="GFO_IDH_MocA_C3"/>
    <property type="match status" value="1"/>
</dbReference>
<name>A0A8J3ZG41_9ACTN</name>
<keyword evidence="5" id="KW-1185">Reference proteome</keyword>
<gene>
    <name evidence="4" type="ORF">Vau01_096790</name>
</gene>
<feature type="domain" description="GFO/IDH/MocA-like oxidoreductase" evidence="3">
    <location>
        <begin position="145"/>
        <end position="259"/>
    </location>
</feature>
<proteinExistence type="predicted"/>
<dbReference type="Proteomes" id="UP000612585">
    <property type="component" value="Unassembled WGS sequence"/>
</dbReference>
<dbReference type="AlphaFoldDB" id="A0A8J3ZG41"/>
<keyword evidence="1" id="KW-0560">Oxidoreductase</keyword>
<dbReference type="Gene3D" id="3.40.50.720">
    <property type="entry name" value="NAD(P)-binding Rossmann-like Domain"/>
    <property type="match status" value="1"/>
</dbReference>
<evidence type="ECO:0000313" key="4">
    <source>
        <dbReference type="EMBL" id="GIJ62163.1"/>
    </source>
</evidence>
<organism evidence="4 5">
    <name type="scientific">Virgisporangium aurantiacum</name>
    <dbReference type="NCBI Taxonomy" id="175570"/>
    <lineage>
        <taxon>Bacteria</taxon>
        <taxon>Bacillati</taxon>
        <taxon>Actinomycetota</taxon>
        <taxon>Actinomycetes</taxon>
        <taxon>Micromonosporales</taxon>
        <taxon>Micromonosporaceae</taxon>
        <taxon>Virgisporangium</taxon>
    </lineage>
</organism>
<dbReference type="PANTHER" id="PTHR43818:SF11">
    <property type="entry name" value="BCDNA.GH03377"/>
    <property type="match status" value="1"/>
</dbReference>
<dbReference type="Pfam" id="PF01408">
    <property type="entry name" value="GFO_IDH_MocA"/>
    <property type="match status" value="1"/>
</dbReference>
<reference evidence="4" key="1">
    <citation type="submission" date="2021-01" db="EMBL/GenBank/DDBJ databases">
        <title>Whole genome shotgun sequence of Virgisporangium aurantiacum NBRC 16421.</title>
        <authorList>
            <person name="Komaki H."/>
            <person name="Tamura T."/>
        </authorList>
    </citation>
    <scope>NUCLEOTIDE SEQUENCE</scope>
    <source>
        <strain evidence="4">NBRC 16421</strain>
    </source>
</reference>
<comment type="caution">
    <text evidence="4">The sequence shown here is derived from an EMBL/GenBank/DDBJ whole genome shotgun (WGS) entry which is preliminary data.</text>
</comment>
<dbReference type="InterPro" id="IPR055170">
    <property type="entry name" value="GFO_IDH_MocA-like_dom"/>
</dbReference>
<accession>A0A8J3ZG41</accession>
<dbReference type="InterPro" id="IPR000683">
    <property type="entry name" value="Gfo/Idh/MocA-like_OxRdtase_N"/>
</dbReference>
<dbReference type="SUPFAM" id="SSF51735">
    <property type="entry name" value="NAD(P)-binding Rossmann-fold domains"/>
    <property type="match status" value="1"/>
</dbReference>
<evidence type="ECO:0000259" key="3">
    <source>
        <dbReference type="Pfam" id="PF22725"/>
    </source>
</evidence>
<dbReference type="Gene3D" id="3.30.360.10">
    <property type="entry name" value="Dihydrodipicolinate Reductase, domain 2"/>
    <property type="match status" value="1"/>
</dbReference>
<dbReference type="InterPro" id="IPR036291">
    <property type="entry name" value="NAD(P)-bd_dom_sf"/>
</dbReference>